<comment type="caution">
    <text evidence="3">The sequence shown here is derived from an EMBL/GenBank/DDBJ whole genome shotgun (WGS) entry which is preliminary data.</text>
</comment>
<reference evidence="4" key="1">
    <citation type="journal article" date="2019" name="Int. J. Syst. Evol. Microbiol.">
        <title>The Global Catalogue of Microorganisms (GCM) 10K type strain sequencing project: providing services to taxonomists for standard genome sequencing and annotation.</title>
        <authorList>
            <consortium name="The Broad Institute Genomics Platform"/>
            <consortium name="The Broad Institute Genome Sequencing Center for Infectious Disease"/>
            <person name="Wu L."/>
            <person name="Ma J."/>
        </authorList>
    </citation>
    <scope>NUCLEOTIDE SEQUENCE [LARGE SCALE GENOMIC DNA]</scope>
    <source>
        <strain evidence="4">CCUG 62982</strain>
    </source>
</reference>
<organism evidence="3 4">
    <name type="scientific">Sphingomonas canadensis</name>
    <dbReference type="NCBI Taxonomy" id="1219257"/>
    <lineage>
        <taxon>Bacteria</taxon>
        <taxon>Pseudomonadati</taxon>
        <taxon>Pseudomonadota</taxon>
        <taxon>Alphaproteobacteria</taxon>
        <taxon>Sphingomonadales</taxon>
        <taxon>Sphingomonadaceae</taxon>
        <taxon>Sphingomonas</taxon>
    </lineage>
</organism>
<dbReference type="PANTHER" id="PTHR48081">
    <property type="entry name" value="AB HYDROLASE SUPERFAMILY PROTEIN C4A8.06C"/>
    <property type="match status" value="1"/>
</dbReference>
<proteinExistence type="predicted"/>
<dbReference type="GO" id="GO:0016787">
    <property type="term" value="F:hydrolase activity"/>
    <property type="evidence" value="ECO:0007669"/>
    <property type="project" value="UniProtKB-KW"/>
</dbReference>
<evidence type="ECO:0000313" key="4">
    <source>
        <dbReference type="Proteomes" id="UP001596977"/>
    </source>
</evidence>
<evidence type="ECO:0000313" key="3">
    <source>
        <dbReference type="EMBL" id="MFD0948468.1"/>
    </source>
</evidence>
<dbReference type="InterPro" id="IPR013094">
    <property type="entry name" value="AB_hydrolase_3"/>
</dbReference>
<dbReference type="Pfam" id="PF07859">
    <property type="entry name" value="Abhydrolase_3"/>
    <property type="match status" value="1"/>
</dbReference>
<dbReference type="RefSeq" id="WP_264946404.1">
    <property type="nucleotide sequence ID" value="NZ_JAPDRA010000013.1"/>
</dbReference>
<evidence type="ECO:0000259" key="2">
    <source>
        <dbReference type="Pfam" id="PF07859"/>
    </source>
</evidence>
<dbReference type="InterPro" id="IPR029058">
    <property type="entry name" value="AB_hydrolase_fold"/>
</dbReference>
<feature type="domain" description="Alpha/beta hydrolase fold-3" evidence="2">
    <location>
        <begin position="93"/>
        <end position="301"/>
    </location>
</feature>
<keyword evidence="4" id="KW-1185">Reference proteome</keyword>
<protein>
    <submittedName>
        <fullName evidence="3">Alpha/beta hydrolase</fullName>
    </submittedName>
</protein>
<dbReference type="SUPFAM" id="SSF53474">
    <property type="entry name" value="alpha/beta-Hydrolases"/>
    <property type="match status" value="1"/>
</dbReference>
<gene>
    <name evidence="3" type="ORF">ACFQ1E_19170</name>
</gene>
<dbReference type="Gene3D" id="3.40.50.1820">
    <property type="entry name" value="alpha/beta hydrolase"/>
    <property type="match status" value="1"/>
</dbReference>
<name>A0ABW3HE22_9SPHN</name>
<accession>A0ABW3HE22</accession>
<keyword evidence="1 3" id="KW-0378">Hydrolase</keyword>
<dbReference type="InterPro" id="IPR050300">
    <property type="entry name" value="GDXG_lipolytic_enzyme"/>
</dbReference>
<dbReference type="PANTHER" id="PTHR48081:SF8">
    <property type="entry name" value="ALPHA_BETA HYDROLASE FOLD-3 DOMAIN-CONTAINING PROTEIN-RELATED"/>
    <property type="match status" value="1"/>
</dbReference>
<sequence length="344" mass="35721">MTPDPHAVRGTRPMVAPEVAPGLELFPTRDIDADMLAAIRAAGPLFPPPPLSAEEAAVRREERFVPGPAGGPGVRVLFYTPPGTAAAPRPAYLHMHGGGYILGNADFSDKSNRAFAAALDAVVVSVDYRLAPETRWPGPVEDCHAALVWLHGDADALGVDRARIAIGGESAGGGLAAMLALMARDRGQVPVCFQYLDSPMLDDRTGSASDPHPYAGEFIWTAASNRFGWSALLGCAAGSDAVPAGAVPARVANLASLPPAYIAVGALDLFVEEDIEYARRLIRAGVPAELHVTPGIYHGFTVAGPDTPQARRHIASARAAFARAFAPEAAPAVIAAAPALAEPA</sequence>
<evidence type="ECO:0000256" key="1">
    <source>
        <dbReference type="ARBA" id="ARBA00022801"/>
    </source>
</evidence>
<dbReference type="Proteomes" id="UP001596977">
    <property type="component" value="Unassembled WGS sequence"/>
</dbReference>
<dbReference type="EMBL" id="JBHTJG010000013">
    <property type="protein sequence ID" value="MFD0948468.1"/>
    <property type="molecule type" value="Genomic_DNA"/>
</dbReference>